<evidence type="ECO:0000256" key="12">
    <source>
        <dbReference type="SAM" id="Coils"/>
    </source>
</evidence>
<evidence type="ECO:0000313" key="19">
    <source>
        <dbReference type="EMBL" id="PIV89877.1"/>
    </source>
</evidence>
<evidence type="ECO:0000256" key="2">
    <source>
        <dbReference type="ARBA" id="ARBA00008927"/>
    </source>
</evidence>
<dbReference type="EMBL" id="PFUW01000013">
    <property type="protein sequence ID" value="PJB04245.1"/>
    <property type="molecule type" value="Genomic_DNA"/>
</dbReference>
<accession>A0A2H9M203</accession>
<dbReference type="InterPro" id="IPR020059">
    <property type="entry name" value="Glu/Gln-tRNA-synth_Ib_codon-bd"/>
</dbReference>
<organism evidence="16 26">
    <name type="scientific">Huberarchaeum crystalense</name>
    <dbReference type="NCBI Taxonomy" id="2014257"/>
    <lineage>
        <taxon>Archaea</taxon>
        <taxon>Candidatus Huberarchaeota</taxon>
        <taxon>Candidatus Huberarchaeia</taxon>
        <taxon>Candidatus Huberarchaeales</taxon>
        <taxon>Candidatus Huberarchaeaceae</taxon>
        <taxon>Candidatus Huberarchaeum</taxon>
    </lineage>
</organism>
<dbReference type="NCBIfam" id="NF003169">
    <property type="entry name" value="PRK04156.1"/>
    <property type="match status" value="1"/>
</dbReference>
<evidence type="ECO:0000256" key="3">
    <source>
        <dbReference type="ARBA" id="ARBA00022490"/>
    </source>
</evidence>
<comment type="subcellular location">
    <subcellularLocation>
        <location evidence="1">Cytoplasm</location>
    </subcellularLocation>
</comment>
<accession>A0A2H9N3I9</accession>
<dbReference type="Proteomes" id="UP000228888">
    <property type="component" value="Unassembled WGS sequence"/>
</dbReference>
<evidence type="ECO:0000256" key="4">
    <source>
        <dbReference type="ARBA" id="ARBA00022598"/>
    </source>
</evidence>
<dbReference type="Proteomes" id="UP000228989">
    <property type="component" value="Unassembled WGS sequence"/>
</dbReference>
<evidence type="ECO:0000259" key="14">
    <source>
        <dbReference type="Pfam" id="PF03950"/>
    </source>
</evidence>
<dbReference type="InterPro" id="IPR050132">
    <property type="entry name" value="Gln/Glu-tRNA_Ligase"/>
</dbReference>
<keyword evidence="7 11" id="KW-0648">Protein biosynthesis</keyword>
<keyword evidence="8 11" id="KW-0030">Aminoacyl-tRNA synthetase</keyword>
<dbReference type="AlphaFoldDB" id="A0A2G9LJ31"/>
<dbReference type="EMBL" id="PFSX01000067">
    <property type="protein sequence ID" value="PJC01081.1"/>
    <property type="molecule type" value="Genomic_DNA"/>
</dbReference>
<dbReference type="GO" id="GO:0043604">
    <property type="term" value="P:amide biosynthetic process"/>
    <property type="evidence" value="ECO:0007669"/>
    <property type="project" value="TreeGrafter"/>
</dbReference>
<accession>A0A2H9M7M7</accession>
<evidence type="ECO:0000259" key="15">
    <source>
        <dbReference type="Pfam" id="PF20974"/>
    </source>
</evidence>
<keyword evidence="6 11" id="KW-0067">ATP-binding</keyword>
<dbReference type="Proteomes" id="UP000231449">
    <property type="component" value="Unassembled WGS sequence"/>
</dbReference>
<dbReference type="EMBL" id="PETW01000014">
    <property type="protein sequence ID" value="PIV46531.1"/>
    <property type="molecule type" value="Genomic_DNA"/>
</dbReference>
<evidence type="ECO:0000256" key="5">
    <source>
        <dbReference type="ARBA" id="ARBA00022741"/>
    </source>
</evidence>
<dbReference type="Pfam" id="PF20974">
    <property type="entry name" value="tRNA-synt_1c_C2"/>
    <property type="match status" value="1"/>
</dbReference>
<dbReference type="Gene3D" id="2.40.240.10">
    <property type="entry name" value="Ribosomal Protein L25, Chain P"/>
    <property type="match status" value="1"/>
</dbReference>
<feature type="domain" description="Glutamyl/glutaminyl-tRNA synthetase class Ib catalytic" evidence="13">
    <location>
        <begin position="110"/>
        <end position="393"/>
    </location>
</feature>
<evidence type="ECO:0000313" key="20">
    <source>
        <dbReference type="EMBL" id="PIX27921.1"/>
    </source>
</evidence>
<evidence type="ECO:0000259" key="13">
    <source>
        <dbReference type="Pfam" id="PF00749"/>
    </source>
</evidence>
<dbReference type="EMBL" id="PFIH01000057">
    <property type="protein sequence ID" value="PIX27921.1"/>
    <property type="molecule type" value="Genomic_DNA"/>
</dbReference>
<evidence type="ECO:0000313" key="18">
    <source>
        <dbReference type="EMBL" id="PIV46531.1"/>
    </source>
</evidence>
<dbReference type="GO" id="GO:0005829">
    <property type="term" value="C:cytosol"/>
    <property type="evidence" value="ECO:0007669"/>
    <property type="project" value="TreeGrafter"/>
</dbReference>
<evidence type="ECO:0000313" key="21">
    <source>
        <dbReference type="EMBL" id="PIZ00027.1"/>
    </source>
</evidence>
<protein>
    <recommendedName>
        <fullName evidence="10">Glutamate--tRNA ligase</fullName>
        <ecNumber evidence="10">6.1.1.17</ecNumber>
    </recommendedName>
</protein>
<gene>
    <name evidence="23" type="ORF">CO072_02400</name>
    <name evidence="22" type="ORF">CO124_00620</name>
    <name evidence="18" type="ORF">COS22_00825</name>
    <name evidence="17" type="ORF">COS45_01675</name>
    <name evidence="19" type="ORF">COW47_00390</name>
    <name evidence="16" type="ORF">COW69_01695</name>
    <name evidence="21" type="ORF">COY63_00265</name>
    <name evidence="20" type="ORF">COZ66_02355</name>
</gene>
<feature type="domain" description="tRNA synthetases class I (E and Q) anti-codon binding" evidence="15">
    <location>
        <begin position="506"/>
        <end position="556"/>
    </location>
</feature>
<accession>A0A2H9QSM4</accession>
<keyword evidence="4 11" id="KW-0436">Ligase</keyword>
<evidence type="ECO:0000313" key="17">
    <source>
        <dbReference type="EMBL" id="PIV13665.1"/>
    </source>
</evidence>
<dbReference type="GO" id="GO:0005524">
    <property type="term" value="F:ATP binding"/>
    <property type="evidence" value="ECO:0007669"/>
    <property type="project" value="UniProtKB-KW"/>
</dbReference>
<evidence type="ECO:0000313" key="26">
    <source>
        <dbReference type="Proteomes" id="UP000229789"/>
    </source>
</evidence>
<keyword evidence="5 11" id="KW-0547">Nucleotide-binding</keyword>
<dbReference type="InterPro" id="IPR049437">
    <property type="entry name" value="tRNA-synt_1c_C2"/>
</dbReference>
<dbReference type="EMBL" id="PFFF01000010">
    <property type="protein sequence ID" value="PIV89877.1"/>
    <property type="molecule type" value="Genomic_DNA"/>
</dbReference>
<dbReference type="Pfam" id="PF00749">
    <property type="entry name" value="tRNA-synt_1c"/>
    <property type="match status" value="1"/>
</dbReference>
<sequence length="570" mass="66837">MSNQIYTKYKKMSQERSVSIYNNKIKDEILRAKVKYGSVDLNSVLNKIIGAFPEAKNSIKEIVDEIKKELKNSEKMSIEDAEKILNKKGVELTKAKEENKELKLEGDTSKVIMRIAPNPSGPLHFGHARMIVLNDFFTKKYKGKLICRIEDTDPERVYMPAYNLILEDLKEFCVEYDVLIYQSDRWEIYYNLCKQLISEGKAYVCTCLSEDFSKLKHKNKYCACRQRKIEENLKLFDNTKLKRGAVVRFKTPETNNPALREFSIMRFKKIEHPYKKNPYNWYPMMNFSVTIDDHLTGVTHILRGMDHLTNTEAQKLIYDSFGWEKPVFNLYGLLKLKGVELSKSKIIKDIKERKYSGFDDPQLWTLRALFRRGIFPYAIKNYLLSLEITKNNIVFDKMALYKENTKIIEPICTHLFFVENPVLIEVETYSGPEKIEILANPKNKNSRLRSLEIGSSVFIAKKDFDELKDGDVFRLKDGFNVRKNNNKFIFENMHLPYLKDEIKLKKIHWLPKSKENFHCQILMTNRTIKKGLVEPFASNLKVSDIVQFERVGYARIEKIEKDNIIAVFAY</sequence>
<comment type="caution">
    <text evidence="16">The sequence shown here is derived from an EMBL/GenBank/DDBJ whole genome shotgun (WGS) entry which is preliminary data.</text>
</comment>
<dbReference type="EMBL" id="PFMG01000011">
    <property type="protein sequence ID" value="PIZ00027.1"/>
    <property type="molecule type" value="Genomic_DNA"/>
</dbReference>
<dbReference type="InterPro" id="IPR014729">
    <property type="entry name" value="Rossmann-like_a/b/a_fold"/>
</dbReference>
<evidence type="ECO:0000256" key="11">
    <source>
        <dbReference type="RuleBase" id="RU363037"/>
    </source>
</evidence>
<dbReference type="SUPFAM" id="SSF52374">
    <property type="entry name" value="Nucleotidylyl transferase"/>
    <property type="match status" value="1"/>
</dbReference>
<dbReference type="SUPFAM" id="SSF50715">
    <property type="entry name" value="Ribosomal protein L25-like"/>
    <property type="match status" value="1"/>
</dbReference>
<proteinExistence type="inferred from homology"/>
<dbReference type="GO" id="GO:0004818">
    <property type="term" value="F:glutamate-tRNA ligase activity"/>
    <property type="evidence" value="ECO:0007669"/>
    <property type="project" value="UniProtKB-UniRule"/>
</dbReference>
<evidence type="ECO:0000256" key="9">
    <source>
        <dbReference type="ARBA" id="ARBA00048351"/>
    </source>
</evidence>
<accession>A0A2H9RCH4</accession>
<feature type="domain" description="Glutamyl/glutaminyl-tRNA synthetase class Ib anti-codon binding" evidence="14">
    <location>
        <begin position="415"/>
        <end position="484"/>
    </location>
</feature>
<evidence type="ECO:0000256" key="6">
    <source>
        <dbReference type="ARBA" id="ARBA00022840"/>
    </source>
</evidence>
<dbReference type="Proteomes" id="UP000230713">
    <property type="component" value="Unassembled WGS sequence"/>
</dbReference>
<evidence type="ECO:0000313" key="24">
    <source>
        <dbReference type="Proteomes" id="UP000228874"/>
    </source>
</evidence>
<evidence type="ECO:0000313" key="25">
    <source>
        <dbReference type="Proteomes" id="UP000228888"/>
    </source>
</evidence>
<accession>A0A2H9P950</accession>
<evidence type="ECO:0000313" key="16">
    <source>
        <dbReference type="EMBL" id="PIN66553.1"/>
    </source>
</evidence>
<name>A0A2G9LJ31_HUBC1</name>
<evidence type="ECO:0000256" key="7">
    <source>
        <dbReference type="ARBA" id="ARBA00022917"/>
    </source>
</evidence>
<dbReference type="InterPro" id="IPR011035">
    <property type="entry name" value="Ribosomal_bL25/Gln-tRNA_synth"/>
</dbReference>
<feature type="coiled-coil region" evidence="12">
    <location>
        <begin position="56"/>
        <end position="105"/>
    </location>
</feature>
<dbReference type="Proteomes" id="UP000228874">
    <property type="component" value="Unassembled WGS sequence"/>
</dbReference>
<dbReference type="EC" id="6.1.1.17" evidence="10"/>
<dbReference type="InterPro" id="IPR020056">
    <property type="entry name" value="Rbsml_bL25/Gln-tRNA_synth_N"/>
</dbReference>
<dbReference type="Gene3D" id="2.40.240.100">
    <property type="match status" value="1"/>
</dbReference>
<evidence type="ECO:0000256" key="8">
    <source>
        <dbReference type="ARBA" id="ARBA00023146"/>
    </source>
</evidence>
<dbReference type="GO" id="GO:0006424">
    <property type="term" value="P:glutamyl-tRNA aminoacylation"/>
    <property type="evidence" value="ECO:0007669"/>
    <property type="project" value="UniProtKB-UniRule"/>
</dbReference>
<dbReference type="NCBIfam" id="TIGR00463">
    <property type="entry name" value="gltX_arch"/>
    <property type="match status" value="1"/>
</dbReference>
<reference evidence="24 25" key="2">
    <citation type="submission" date="2017-09" db="EMBL/GenBank/DDBJ databases">
        <title>Depth-based differentiation of microbial function through sediment-hosted aquifers and enrichment of novel symbionts in the deep terrestrial subsurface.</title>
        <authorList>
            <person name="Probst A.J."/>
            <person name="Ladd B."/>
            <person name="Jarett J.K."/>
            <person name="Geller-Mcgrath D.E."/>
            <person name="Sieber C.M.K."/>
            <person name="Emerson J.B."/>
            <person name="Anantharaman K."/>
            <person name="Thomas B.C."/>
            <person name="Malmstrom R."/>
            <person name="Stieglmeier M."/>
            <person name="Klingl A."/>
            <person name="Woyke T."/>
            <person name="Ryan C.M."/>
            <person name="Banfield J.F."/>
        </authorList>
    </citation>
    <scope>NUCLEOTIDE SEQUENCE [LARGE SCALE GENOMIC DNA]</scope>
</reference>
<dbReference type="Proteomes" id="UP000230477">
    <property type="component" value="Unassembled WGS sequence"/>
</dbReference>
<dbReference type="InterPro" id="IPR020058">
    <property type="entry name" value="Glu/Gln-tRNA-synth_Ib_cat-dom"/>
</dbReference>
<dbReference type="Pfam" id="PF03950">
    <property type="entry name" value="tRNA-synt_1c_C"/>
    <property type="match status" value="1"/>
</dbReference>
<dbReference type="PRINTS" id="PR00987">
    <property type="entry name" value="TRNASYNTHGLU"/>
</dbReference>
<dbReference type="InterPro" id="IPR000924">
    <property type="entry name" value="Glu/Gln-tRNA-synth"/>
</dbReference>
<dbReference type="EMBL" id="PEUT01000042">
    <property type="protein sequence ID" value="PIV13665.1"/>
    <property type="molecule type" value="Genomic_DNA"/>
</dbReference>
<evidence type="ECO:0000256" key="10">
    <source>
        <dbReference type="NCBIfam" id="TIGR00463"/>
    </source>
</evidence>
<evidence type="ECO:0000313" key="22">
    <source>
        <dbReference type="EMBL" id="PJB04245.1"/>
    </source>
</evidence>
<dbReference type="PANTHER" id="PTHR43097">
    <property type="entry name" value="GLUTAMINE-TRNA LIGASE"/>
    <property type="match status" value="1"/>
</dbReference>
<keyword evidence="12" id="KW-0175">Coiled coil</keyword>
<keyword evidence="3" id="KW-0963">Cytoplasm</keyword>
<evidence type="ECO:0000313" key="23">
    <source>
        <dbReference type="EMBL" id="PJC01081.1"/>
    </source>
</evidence>
<comment type="similarity">
    <text evidence="2">Belongs to the class-I aminoacyl-tRNA synthetase family. Glutamate--tRNA ligase type 2 subfamily.</text>
</comment>
<dbReference type="EMBL" id="PCUF01000019">
    <property type="protein sequence ID" value="PIN66553.1"/>
    <property type="molecule type" value="Genomic_DNA"/>
</dbReference>
<reference evidence="16 26" key="1">
    <citation type="submission" date="2017-09" db="EMBL/GenBank/DDBJ databases">
        <title>Depth-based differentiation of microbial function through sediment-hosted aquifers and enrichment of novel symbionts in the deep terrestrial subsurface.</title>
        <authorList>
            <person name="Probst A.J."/>
            <person name="Ladd B."/>
            <person name="Jarett J.K."/>
            <person name="Geller-Mcgrath D.E."/>
            <person name="Sieber C.M."/>
            <person name="Emerson J.B."/>
            <person name="Anantharaman K."/>
            <person name="Thomas B.C."/>
            <person name="Malmstrom R."/>
            <person name="Stieglmeier M."/>
            <person name="Klingl A."/>
            <person name="Woyke T."/>
            <person name="Ryan C.M."/>
            <person name="Banfield J.F."/>
        </authorList>
    </citation>
    <scope>NUCLEOTIDE SEQUENCE [LARGE SCALE GENOMIC DNA]</scope>
    <source>
        <strain evidence="18">CG02_land_8_20_14_3_00_31_209</strain>
        <strain evidence="17">CG03_land_8_20_14_0_80_31_114</strain>
        <strain evidence="19">CG17_big_fil_post_rev_8_21_14_2_50_31_73</strain>
        <strain evidence="16">CG18_big_fil_WC_8_21_14_2_50_31_19</strain>
        <strain evidence="21">CG_4_10_14_0_8_um_filter_31_133</strain>
        <strain evidence="20">CG_4_8_14_3_um_filter</strain>
        <strain evidence="23">CG_4_9_14_0_8_um_filter_31_21</strain>
        <strain evidence="22">CG_4_9_14_3_um_filter_31_125</strain>
    </source>
</reference>
<dbReference type="InterPro" id="IPR004526">
    <property type="entry name" value="Glu-tRNA-synth_arc/euk"/>
</dbReference>
<dbReference type="Proteomes" id="UP000231232">
    <property type="component" value="Unassembled WGS sequence"/>
</dbReference>
<dbReference type="Gene3D" id="3.40.50.620">
    <property type="entry name" value="HUPs"/>
    <property type="match status" value="1"/>
</dbReference>
<comment type="catalytic activity">
    <reaction evidence="9">
        <text>tRNA(Glu) + L-glutamate + ATP = L-glutamyl-tRNA(Glu) + AMP + diphosphate</text>
        <dbReference type="Rhea" id="RHEA:23540"/>
        <dbReference type="Rhea" id="RHEA-COMP:9663"/>
        <dbReference type="Rhea" id="RHEA-COMP:9680"/>
        <dbReference type="ChEBI" id="CHEBI:29985"/>
        <dbReference type="ChEBI" id="CHEBI:30616"/>
        <dbReference type="ChEBI" id="CHEBI:33019"/>
        <dbReference type="ChEBI" id="CHEBI:78442"/>
        <dbReference type="ChEBI" id="CHEBI:78520"/>
        <dbReference type="ChEBI" id="CHEBI:456215"/>
        <dbReference type="EC" id="6.1.1.17"/>
    </reaction>
</comment>
<evidence type="ECO:0000256" key="1">
    <source>
        <dbReference type="ARBA" id="ARBA00004496"/>
    </source>
</evidence>
<dbReference type="Proteomes" id="UP000229789">
    <property type="component" value="Unassembled WGS sequence"/>
</dbReference>
<accession>A0A2G9LJ31</accession>
<dbReference type="PANTHER" id="PTHR43097:SF5">
    <property type="entry name" value="GLUTAMATE--TRNA LIGASE"/>
    <property type="match status" value="1"/>
</dbReference>
<accession>A0A2H9MMX0</accession>